<reference evidence="3" key="1">
    <citation type="journal article" date="2019" name="Int. J. Syst. Evol. Microbiol.">
        <title>The Global Catalogue of Microorganisms (GCM) 10K type strain sequencing project: providing services to taxonomists for standard genome sequencing and annotation.</title>
        <authorList>
            <consortium name="The Broad Institute Genomics Platform"/>
            <consortium name="The Broad Institute Genome Sequencing Center for Infectious Disease"/>
            <person name="Wu L."/>
            <person name="Ma J."/>
        </authorList>
    </citation>
    <scope>NUCLEOTIDE SEQUENCE [LARGE SCALE GENOMIC DNA]</scope>
    <source>
        <strain evidence="3">IBRC-M 10908</strain>
    </source>
</reference>
<gene>
    <name evidence="2" type="ORF">ACFPET_07725</name>
</gene>
<dbReference type="Proteomes" id="UP001595823">
    <property type="component" value="Unassembled WGS sequence"/>
</dbReference>
<comment type="caution">
    <text evidence="2">The sequence shown here is derived from an EMBL/GenBank/DDBJ whole genome shotgun (WGS) entry which is preliminary data.</text>
</comment>
<evidence type="ECO:0000313" key="2">
    <source>
        <dbReference type="EMBL" id="MFC4335085.1"/>
    </source>
</evidence>
<dbReference type="Pfam" id="PF19631">
    <property type="entry name" value="Trypco2"/>
    <property type="match status" value="1"/>
</dbReference>
<name>A0ABV8TWE1_9ACTN</name>
<evidence type="ECO:0000259" key="1">
    <source>
        <dbReference type="Pfam" id="PF19631"/>
    </source>
</evidence>
<evidence type="ECO:0000313" key="3">
    <source>
        <dbReference type="Proteomes" id="UP001595823"/>
    </source>
</evidence>
<dbReference type="InterPro" id="IPR045608">
    <property type="entry name" value="Trypco2"/>
</dbReference>
<keyword evidence="3" id="KW-1185">Reference proteome</keyword>
<feature type="domain" description="Trypsin-co-occurring" evidence="1">
    <location>
        <begin position="6"/>
        <end position="83"/>
    </location>
</feature>
<protein>
    <submittedName>
        <fullName evidence="2">Trypco2 family protein</fullName>
    </submittedName>
</protein>
<proteinExistence type="predicted"/>
<dbReference type="RefSeq" id="WP_380619429.1">
    <property type="nucleotide sequence ID" value="NZ_JBHSDK010000012.1"/>
</dbReference>
<accession>A0ABV8TWE1</accession>
<organism evidence="2 3">
    <name type="scientific">Salininema proteolyticum</name>
    <dbReference type="NCBI Taxonomy" id="1607685"/>
    <lineage>
        <taxon>Bacteria</taxon>
        <taxon>Bacillati</taxon>
        <taxon>Actinomycetota</taxon>
        <taxon>Actinomycetes</taxon>
        <taxon>Glycomycetales</taxon>
        <taxon>Glycomycetaceae</taxon>
        <taxon>Salininema</taxon>
    </lineage>
</organism>
<dbReference type="EMBL" id="JBHSDK010000012">
    <property type="protein sequence ID" value="MFC4335085.1"/>
    <property type="molecule type" value="Genomic_DNA"/>
</dbReference>
<sequence length="100" mass="10451">MANPSIPLKDAISALRNDLVESLDDADDSLGLRVKEIHLDLAVETTSSAGGKAGVSLWKVVDASASADRAKASTHRLSLTIEPLTRDEDGEGPLDLAGEV</sequence>